<evidence type="ECO:0000313" key="11">
    <source>
        <dbReference type="Proteomes" id="UP000828390"/>
    </source>
</evidence>
<dbReference type="AlphaFoldDB" id="A0A9D4E8Q3"/>
<organism evidence="10 11">
    <name type="scientific">Dreissena polymorpha</name>
    <name type="common">Zebra mussel</name>
    <name type="synonym">Mytilus polymorpha</name>
    <dbReference type="NCBI Taxonomy" id="45954"/>
    <lineage>
        <taxon>Eukaryota</taxon>
        <taxon>Metazoa</taxon>
        <taxon>Spiralia</taxon>
        <taxon>Lophotrochozoa</taxon>
        <taxon>Mollusca</taxon>
        <taxon>Bivalvia</taxon>
        <taxon>Autobranchia</taxon>
        <taxon>Heteroconchia</taxon>
        <taxon>Euheterodonta</taxon>
        <taxon>Imparidentia</taxon>
        <taxon>Neoheterodontei</taxon>
        <taxon>Myida</taxon>
        <taxon>Dreissenoidea</taxon>
        <taxon>Dreissenidae</taxon>
        <taxon>Dreissena</taxon>
    </lineage>
</organism>
<protein>
    <recommendedName>
        <fullName evidence="9">TIR domain-containing protein</fullName>
    </recommendedName>
</protein>
<dbReference type="InterPro" id="IPR000157">
    <property type="entry name" value="TIR_dom"/>
</dbReference>
<dbReference type="PROSITE" id="PS51450">
    <property type="entry name" value="LRR"/>
    <property type="match status" value="1"/>
</dbReference>
<evidence type="ECO:0000313" key="10">
    <source>
        <dbReference type="EMBL" id="KAH3774296.1"/>
    </source>
</evidence>
<evidence type="ECO:0000256" key="4">
    <source>
        <dbReference type="ARBA" id="ARBA00022729"/>
    </source>
</evidence>
<comment type="caution">
    <text evidence="10">The sequence shown here is derived from an EMBL/GenBank/DDBJ whole genome shotgun (WGS) entry which is preliminary data.</text>
</comment>
<gene>
    <name evidence="10" type="ORF">DPMN_175674</name>
</gene>
<keyword evidence="3 7" id="KW-0812">Transmembrane</keyword>
<accession>A0A9D4E8Q3</accession>
<dbReference type="PANTHER" id="PTHR24365:SF541">
    <property type="entry name" value="PROTEIN TOLL-RELATED"/>
    <property type="match status" value="1"/>
</dbReference>
<evidence type="ECO:0000256" key="7">
    <source>
        <dbReference type="SAM" id="Phobius"/>
    </source>
</evidence>
<evidence type="ECO:0000256" key="6">
    <source>
        <dbReference type="ARBA" id="ARBA00023136"/>
    </source>
</evidence>
<dbReference type="PANTHER" id="PTHR24365">
    <property type="entry name" value="TOLL-LIKE RECEPTOR"/>
    <property type="match status" value="1"/>
</dbReference>
<reference evidence="10" key="1">
    <citation type="journal article" date="2019" name="bioRxiv">
        <title>The Genome of the Zebra Mussel, Dreissena polymorpha: A Resource for Invasive Species Research.</title>
        <authorList>
            <person name="McCartney M.A."/>
            <person name="Auch B."/>
            <person name="Kono T."/>
            <person name="Mallez S."/>
            <person name="Zhang Y."/>
            <person name="Obille A."/>
            <person name="Becker A."/>
            <person name="Abrahante J.E."/>
            <person name="Garbe J."/>
            <person name="Badalamenti J.P."/>
            <person name="Herman A."/>
            <person name="Mangelson H."/>
            <person name="Liachko I."/>
            <person name="Sullivan S."/>
            <person name="Sone E.D."/>
            <person name="Koren S."/>
            <person name="Silverstein K.A.T."/>
            <person name="Beckman K.B."/>
            <person name="Gohl D.M."/>
        </authorList>
    </citation>
    <scope>NUCLEOTIDE SEQUENCE</scope>
    <source>
        <strain evidence="10">Duluth1</strain>
        <tissue evidence="10">Whole animal</tissue>
    </source>
</reference>
<keyword evidence="11" id="KW-1185">Reference proteome</keyword>
<evidence type="ECO:0000256" key="2">
    <source>
        <dbReference type="ARBA" id="ARBA00009634"/>
    </source>
</evidence>
<dbReference type="PROSITE" id="PS50104">
    <property type="entry name" value="TIR"/>
    <property type="match status" value="1"/>
</dbReference>
<evidence type="ECO:0000259" key="9">
    <source>
        <dbReference type="PROSITE" id="PS50104"/>
    </source>
</evidence>
<dbReference type="Gene3D" id="3.80.10.10">
    <property type="entry name" value="Ribonuclease Inhibitor"/>
    <property type="match status" value="1"/>
</dbReference>
<keyword evidence="4 8" id="KW-0732">Signal</keyword>
<dbReference type="Proteomes" id="UP000828390">
    <property type="component" value="Unassembled WGS sequence"/>
</dbReference>
<keyword evidence="6 7" id="KW-0472">Membrane</keyword>
<dbReference type="GO" id="GO:0005886">
    <property type="term" value="C:plasma membrane"/>
    <property type="evidence" value="ECO:0007669"/>
    <property type="project" value="TreeGrafter"/>
</dbReference>
<name>A0A9D4E8Q3_DREPO</name>
<comment type="similarity">
    <text evidence="2">Belongs to the Toll-like receptor family.</text>
</comment>
<keyword evidence="5 7" id="KW-1133">Transmembrane helix</keyword>
<evidence type="ECO:0000256" key="1">
    <source>
        <dbReference type="ARBA" id="ARBA00004167"/>
    </source>
</evidence>
<dbReference type="SUPFAM" id="SSF52058">
    <property type="entry name" value="L domain-like"/>
    <property type="match status" value="1"/>
</dbReference>
<comment type="subcellular location">
    <subcellularLocation>
        <location evidence="1">Membrane</location>
        <topology evidence="1">Single-pass membrane protein</topology>
    </subcellularLocation>
</comment>
<sequence>MAMNGMCTQLVLLCQFIVFVFVNGQILDNIGVAESDNVSIRKIINRNVSDDVDKTTLVQVPTRDVTVGQTRNETESQTVNLAPGSTHLTSRAVNSNNHTEIRDSDRSGGSNRIELPALWKDFCTLYDGDFIESNFTPRTPLITINCTVTHLFSCVWKLTDLRMMIDRYNDTVFGLVINCESMSRISIPWTMKASRLYKMIVTNCVIEDYFTEYNSPMLHEIPDTLRYWEIRNNVIQISVAMFINITLNVRNISKEFDCFHEDTIEYISDRNSSFEFINDADEQIMSKLSDVGETLVLEAQNVNHICAYKRLLKFEEGLSYSRSIYHTKLLTDNARFMELRVYNVSYNYINVLQDQHLQWSTKFPKLELLDLSHNKISKLYKFQIPLHTRLDQLTTINLQYNNITTFTVEDLDRFRDMPMMLIDIRNNPISCNCSEKFRELLRYIKEGRHVSISNLTDYSYIGRLKCDNPSKLMGRHLMTLTEEEVCVPEVEYFVGPVIVLSVSVIIISIILIVVLKYRQEITIIMFTRFNIIVPCSTRANFDSTKKYDAFVSYSSNEEEHVEKLFEDLESTTDDKPNAIKFKFCLHHRDFVPGKTIFDNVSKSVESSRHTIILLSNHFLKSQYCLYEFQEAFRQSIMEKKRHLVIVMMEDIPEDSLPRDLKRCINTFTYIRRDDYLFTERLIYALSVKHKEKIVKPKTVANIEAIEQKKDMKRKFSVFFNSRKKSVTARETDIMKDASLDIIKDNTLTRKVEPRLSTEYMNELNETVIINNNENANPMDSQVVRKLAGKLDINIPPHSNEHYVVEKKISNLECDYGRSLSSDTGYGSAYNSPEIRGDIASFSVESVA</sequence>
<feature type="signal peptide" evidence="8">
    <location>
        <begin position="1"/>
        <end position="24"/>
    </location>
</feature>
<dbReference type="GO" id="GO:0007165">
    <property type="term" value="P:signal transduction"/>
    <property type="evidence" value="ECO:0007669"/>
    <property type="project" value="InterPro"/>
</dbReference>
<dbReference type="SMART" id="SM00255">
    <property type="entry name" value="TIR"/>
    <property type="match status" value="1"/>
</dbReference>
<dbReference type="InterPro" id="IPR035897">
    <property type="entry name" value="Toll_tir_struct_dom_sf"/>
</dbReference>
<dbReference type="SUPFAM" id="SSF52200">
    <property type="entry name" value="Toll/Interleukin receptor TIR domain"/>
    <property type="match status" value="1"/>
</dbReference>
<feature type="chain" id="PRO_5038410119" description="TIR domain-containing protein" evidence="8">
    <location>
        <begin position="25"/>
        <end position="847"/>
    </location>
</feature>
<proteinExistence type="inferred from homology"/>
<evidence type="ECO:0000256" key="3">
    <source>
        <dbReference type="ARBA" id="ARBA00022692"/>
    </source>
</evidence>
<dbReference type="GO" id="GO:0038023">
    <property type="term" value="F:signaling receptor activity"/>
    <property type="evidence" value="ECO:0007669"/>
    <property type="project" value="TreeGrafter"/>
</dbReference>
<feature type="transmembrane region" description="Helical" evidence="7">
    <location>
        <begin position="492"/>
        <end position="515"/>
    </location>
</feature>
<dbReference type="InterPro" id="IPR001611">
    <property type="entry name" value="Leu-rich_rpt"/>
</dbReference>
<evidence type="ECO:0000256" key="8">
    <source>
        <dbReference type="SAM" id="SignalP"/>
    </source>
</evidence>
<reference evidence="10" key="2">
    <citation type="submission" date="2020-11" db="EMBL/GenBank/DDBJ databases">
        <authorList>
            <person name="McCartney M.A."/>
            <person name="Auch B."/>
            <person name="Kono T."/>
            <person name="Mallez S."/>
            <person name="Becker A."/>
            <person name="Gohl D.M."/>
            <person name="Silverstein K.A.T."/>
            <person name="Koren S."/>
            <person name="Bechman K.B."/>
            <person name="Herman A."/>
            <person name="Abrahante J.E."/>
            <person name="Garbe J."/>
        </authorList>
    </citation>
    <scope>NUCLEOTIDE SEQUENCE</scope>
    <source>
        <strain evidence="10">Duluth1</strain>
        <tissue evidence="10">Whole animal</tissue>
    </source>
</reference>
<dbReference type="PRINTS" id="PR01537">
    <property type="entry name" value="INTRLKN1R1F"/>
</dbReference>
<dbReference type="Pfam" id="PF01582">
    <property type="entry name" value="TIR"/>
    <property type="match status" value="1"/>
</dbReference>
<dbReference type="EMBL" id="JAIWYP010000009">
    <property type="protein sequence ID" value="KAH3774296.1"/>
    <property type="molecule type" value="Genomic_DNA"/>
</dbReference>
<dbReference type="Gene3D" id="3.40.50.10140">
    <property type="entry name" value="Toll/interleukin-1 receptor homology (TIR) domain"/>
    <property type="match status" value="1"/>
</dbReference>
<evidence type="ECO:0000256" key="5">
    <source>
        <dbReference type="ARBA" id="ARBA00022989"/>
    </source>
</evidence>
<feature type="domain" description="TIR" evidence="9">
    <location>
        <begin position="545"/>
        <end position="685"/>
    </location>
</feature>
<dbReference type="InterPro" id="IPR032675">
    <property type="entry name" value="LRR_dom_sf"/>
</dbReference>